<reference evidence="2" key="1">
    <citation type="submission" date="2020-11" db="EMBL/GenBank/DDBJ databases">
        <authorList>
            <person name="Whitehead M."/>
        </authorList>
    </citation>
    <scope>NUCLEOTIDE SEQUENCE</scope>
    <source>
        <strain evidence="2">EGII</strain>
    </source>
</reference>
<comment type="caution">
    <text evidence="2">The sequence shown here is derived from an EMBL/GenBank/DDBJ whole genome shotgun (WGS) entry which is preliminary data.</text>
</comment>
<sequence>MASRPNEFNYQLPNLANNTESVHVNEVVKDHDGKEYDQKHRLLLAVQSDVKVRDRTKQQESLGNVPAPRNTDPESRKRLREGLRELLSKLHSSQSNSDFNFQPSVESSEAATTTFKPEDPLSKMSFTYPGILECDDIPQSESLLHSAFRTDIEEGKYPEPMNPANKSVFSVKQLIELRRKLLKSRRNRLQMLPPYRRYPQYPWQRNISPYNNFNLNYPYSNFDCNYFLNPVNEIGMPTIEYIWEDYDNVGDDVDEDVKERKKKRESSSASELNKEDHTETPQ</sequence>
<protein>
    <submittedName>
        <fullName evidence="2">(Mediterranean fruit fly) hypothetical protein</fullName>
    </submittedName>
</protein>
<dbReference type="OrthoDB" id="8033044at2759"/>
<evidence type="ECO:0000313" key="3">
    <source>
        <dbReference type="Proteomes" id="UP000606786"/>
    </source>
</evidence>
<evidence type="ECO:0000313" key="2">
    <source>
        <dbReference type="EMBL" id="CAD6995245.1"/>
    </source>
</evidence>
<proteinExistence type="predicted"/>
<gene>
    <name evidence="2" type="ORF">CCAP1982_LOCUS3966</name>
</gene>
<organism evidence="2 3">
    <name type="scientific">Ceratitis capitata</name>
    <name type="common">Mediterranean fruit fly</name>
    <name type="synonym">Tephritis capitata</name>
    <dbReference type="NCBI Taxonomy" id="7213"/>
    <lineage>
        <taxon>Eukaryota</taxon>
        <taxon>Metazoa</taxon>
        <taxon>Ecdysozoa</taxon>
        <taxon>Arthropoda</taxon>
        <taxon>Hexapoda</taxon>
        <taxon>Insecta</taxon>
        <taxon>Pterygota</taxon>
        <taxon>Neoptera</taxon>
        <taxon>Endopterygota</taxon>
        <taxon>Diptera</taxon>
        <taxon>Brachycera</taxon>
        <taxon>Muscomorpha</taxon>
        <taxon>Tephritoidea</taxon>
        <taxon>Tephritidae</taxon>
        <taxon>Ceratitis</taxon>
        <taxon>Ceratitis</taxon>
    </lineage>
</organism>
<feature type="region of interest" description="Disordered" evidence="1">
    <location>
        <begin position="50"/>
        <end position="76"/>
    </location>
</feature>
<accession>A0A811UCR3</accession>
<evidence type="ECO:0000256" key="1">
    <source>
        <dbReference type="SAM" id="MobiDB-lite"/>
    </source>
</evidence>
<dbReference type="EMBL" id="CAJHJT010000001">
    <property type="protein sequence ID" value="CAD6995245.1"/>
    <property type="molecule type" value="Genomic_DNA"/>
</dbReference>
<keyword evidence="3" id="KW-1185">Reference proteome</keyword>
<feature type="compositionally biased region" description="Basic and acidic residues" evidence="1">
    <location>
        <begin position="272"/>
        <end position="282"/>
    </location>
</feature>
<feature type="region of interest" description="Disordered" evidence="1">
    <location>
        <begin position="254"/>
        <end position="282"/>
    </location>
</feature>
<dbReference type="Proteomes" id="UP000606786">
    <property type="component" value="Unassembled WGS sequence"/>
</dbReference>
<name>A0A811UCR3_CERCA</name>
<dbReference type="AlphaFoldDB" id="A0A811UCR3"/>